<sequence>MSSAAVILAGVLVVIGFGFVAARGLSSNQDAPERPLDPPAPALGDVRLPSPGLIPLVSATPSPSGSPTPSTSPSDSPTPSRDVVRVALGDVPEKVDLSKDGQTDWVHWGLGGTFALERDKGGNFRILEGAPTAPRFQHGLSPETFSWTGGDPVATTDGTKTGIRTCGKGNGFTLTAPAGTTPRLLKLYVGSVSARGKLTARLTTGDSTGSTVLDNRGGTLRTAVITVAYQAPKSGQLRLTWVTDTAYGKGCAGVALEAATLS</sequence>
<comment type="caution">
    <text evidence="2">The sequence shown here is derived from an EMBL/GenBank/DDBJ whole genome shotgun (WGS) entry which is preliminary data.</text>
</comment>
<protein>
    <submittedName>
        <fullName evidence="2">Uncharacterized protein</fullName>
    </submittedName>
</protein>
<reference evidence="2 3" key="1">
    <citation type="submission" date="2021-06" db="EMBL/GenBank/DDBJ databases">
        <title>Actinoplanes lichenicola sp. nov., and Actinoplanes ovalisporus sp. nov., isolated from lichen in Thailand.</title>
        <authorList>
            <person name="Saeng-In P."/>
            <person name="Kanchanasin P."/>
            <person name="Yuki M."/>
            <person name="Kudo T."/>
            <person name="Ohkuma M."/>
            <person name="Phongsopitanun W."/>
            <person name="Tanasupawat S."/>
        </authorList>
    </citation>
    <scope>NUCLEOTIDE SEQUENCE [LARGE SCALE GENOMIC DNA]</scope>
    <source>
        <strain evidence="2 3">NBRC 110975</strain>
    </source>
</reference>
<name>A0ABS5Z0L8_9ACTN</name>
<accession>A0ABS5Z0L8</accession>
<dbReference type="EMBL" id="JAHKKG010000014">
    <property type="protein sequence ID" value="MBU2669234.1"/>
    <property type="molecule type" value="Genomic_DNA"/>
</dbReference>
<gene>
    <name evidence="2" type="ORF">KOI35_37555</name>
</gene>
<evidence type="ECO:0000313" key="3">
    <source>
        <dbReference type="Proteomes" id="UP001519654"/>
    </source>
</evidence>
<evidence type="ECO:0000313" key="2">
    <source>
        <dbReference type="EMBL" id="MBU2669234.1"/>
    </source>
</evidence>
<feature type="region of interest" description="Disordered" evidence="1">
    <location>
        <begin position="26"/>
        <end position="82"/>
    </location>
</feature>
<feature type="compositionally biased region" description="Low complexity" evidence="1">
    <location>
        <begin position="58"/>
        <end position="80"/>
    </location>
</feature>
<keyword evidence="3" id="KW-1185">Reference proteome</keyword>
<proteinExistence type="predicted"/>
<dbReference type="Proteomes" id="UP001519654">
    <property type="component" value="Unassembled WGS sequence"/>
</dbReference>
<organism evidence="2 3">
    <name type="scientific">Paractinoplanes bogorensis</name>
    <dbReference type="NCBI Taxonomy" id="1610840"/>
    <lineage>
        <taxon>Bacteria</taxon>
        <taxon>Bacillati</taxon>
        <taxon>Actinomycetota</taxon>
        <taxon>Actinomycetes</taxon>
        <taxon>Micromonosporales</taxon>
        <taxon>Micromonosporaceae</taxon>
        <taxon>Paractinoplanes</taxon>
    </lineage>
</organism>
<evidence type="ECO:0000256" key="1">
    <source>
        <dbReference type="SAM" id="MobiDB-lite"/>
    </source>
</evidence>